<keyword evidence="2" id="KW-0808">Transferase</keyword>
<proteinExistence type="predicted"/>
<dbReference type="OrthoDB" id="2023634at2"/>
<protein>
    <submittedName>
        <fullName evidence="2">Glycosyltransferase involved in cell wall bisynthesis</fullName>
    </submittedName>
</protein>
<dbReference type="EMBL" id="FQXM01000009">
    <property type="protein sequence ID" value="SHH68340.1"/>
    <property type="molecule type" value="Genomic_DNA"/>
</dbReference>
<dbReference type="Pfam" id="PF00534">
    <property type="entry name" value="Glycos_transf_1"/>
    <property type="match status" value="1"/>
</dbReference>
<dbReference type="STRING" id="1121316.SAMN02745207_02014"/>
<dbReference type="PANTHER" id="PTHR12526">
    <property type="entry name" value="GLYCOSYLTRANSFERASE"/>
    <property type="match status" value="1"/>
</dbReference>
<dbReference type="SUPFAM" id="SSF53756">
    <property type="entry name" value="UDP-Glycosyltransferase/glycogen phosphorylase"/>
    <property type="match status" value="1"/>
</dbReference>
<evidence type="ECO:0000259" key="1">
    <source>
        <dbReference type="Pfam" id="PF00534"/>
    </source>
</evidence>
<sequence length="393" mass="45546">MTNVLFVIDSLTCGGAQKSLISLLNNIDYSQYQVELLLFRRGGGFERFLPSQVKVLNVPQYFRFVSGDTSINFKSRVKYHLYRLKTSLKLRLNNITRKKKHSEQIVYTSIKTILNNVGKKYDVAIAYSQGLPTYFIVDKVEADRKIAWINCDYINTLYDKDLDNVFYRSIDTMVTVSSYTYDSISKMKYNYKDKLKVILDIVNPEIITKMSLEEEPREFHQNVLKILTVGRLATVKGYDLAIKAASLLKKGGYKAKWYVIGEGSERKEMERLIDKYELSNNFILLGEKSNPYPYINNCDIYVQTSRKEGFGLTVIEAKILKKPIVCTNFDTAYELINDKVDGYIVSKEENEIFSAIKKFIDNENERKRVICNLNNCKAYSSVNELEKFYEIIN</sequence>
<dbReference type="PANTHER" id="PTHR12526:SF630">
    <property type="entry name" value="GLYCOSYLTRANSFERASE"/>
    <property type="match status" value="1"/>
</dbReference>
<evidence type="ECO:0000313" key="3">
    <source>
        <dbReference type="Proteomes" id="UP000184447"/>
    </source>
</evidence>
<feature type="domain" description="Glycosyl transferase family 1" evidence="1">
    <location>
        <begin position="221"/>
        <end position="370"/>
    </location>
</feature>
<gene>
    <name evidence="2" type="ORF">SAMN02745207_02014</name>
</gene>
<dbReference type="InterPro" id="IPR001296">
    <property type="entry name" value="Glyco_trans_1"/>
</dbReference>
<keyword evidence="3" id="KW-1185">Reference proteome</keyword>
<dbReference type="CDD" id="cd03811">
    <property type="entry name" value="GT4_GT28_WabH-like"/>
    <property type="match status" value="1"/>
</dbReference>
<dbReference type="GO" id="GO:0016757">
    <property type="term" value="F:glycosyltransferase activity"/>
    <property type="evidence" value="ECO:0007669"/>
    <property type="project" value="InterPro"/>
</dbReference>
<evidence type="ECO:0000313" key="2">
    <source>
        <dbReference type="EMBL" id="SHH68340.1"/>
    </source>
</evidence>
<accession>A0A1M5UZJ4</accession>
<dbReference type="RefSeq" id="WP_073338304.1">
    <property type="nucleotide sequence ID" value="NZ_FQXM01000009.1"/>
</dbReference>
<reference evidence="2 3" key="1">
    <citation type="submission" date="2016-11" db="EMBL/GenBank/DDBJ databases">
        <authorList>
            <person name="Jaros S."/>
            <person name="Januszkiewicz K."/>
            <person name="Wedrychowicz H."/>
        </authorList>
    </citation>
    <scope>NUCLEOTIDE SEQUENCE [LARGE SCALE GENOMIC DNA]</scope>
    <source>
        <strain evidence="2 3">DSM 8605</strain>
    </source>
</reference>
<name>A0A1M5UZJ4_9CLOT</name>
<dbReference type="Proteomes" id="UP000184447">
    <property type="component" value="Unassembled WGS sequence"/>
</dbReference>
<dbReference type="Gene3D" id="3.40.50.2000">
    <property type="entry name" value="Glycogen Phosphorylase B"/>
    <property type="match status" value="2"/>
</dbReference>
<dbReference type="AlphaFoldDB" id="A0A1M5UZJ4"/>
<organism evidence="2 3">
    <name type="scientific">Clostridium grantii DSM 8605</name>
    <dbReference type="NCBI Taxonomy" id="1121316"/>
    <lineage>
        <taxon>Bacteria</taxon>
        <taxon>Bacillati</taxon>
        <taxon>Bacillota</taxon>
        <taxon>Clostridia</taxon>
        <taxon>Eubacteriales</taxon>
        <taxon>Clostridiaceae</taxon>
        <taxon>Clostridium</taxon>
    </lineage>
</organism>